<organism evidence="1 2">
    <name type="scientific">Xenorhabdus eapokensis</name>
    <dbReference type="NCBI Taxonomy" id="1873482"/>
    <lineage>
        <taxon>Bacteria</taxon>
        <taxon>Pseudomonadati</taxon>
        <taxon>Pseudomonadota</taxon>
        <taxon>Gammaproteobacteria</taxon>
        <taxon>Enterobacterales</taxon>
        <taxon>Morganellaceae</taxon>
        <taxon>Xenorhabdus</taxon>
    </lineage>
</organism>
<dbReference type="InterPro" id="IPR019701">
    <property type="entry name" value="Phage_P22_NinX"/>
</dbReference>
<comment type="caution">
    <text evidence="1">The sequence shown here is derived from an EMBL/GenBank/DDBJ whole genome shotgun (WGS) entry which is preliminary data.</text>
</comment>
<name>A0A1Q5TPS0_9GAMM</name>
<evidence type="ECO:0008006" key="3">
    <source>
        <dbReference type="Google" id="ProtNLM"/>
    </source>
</evidence>
<dbReference type="Pfam" id="PF10765">
    <property type="entry name" value="Phage_P22_NinX"/>
    <property type="match status" value="1"/>
</dbReference>
<sequence>MKIKTSALTGRALDWAVAKADARGVKINELGYVFVNDNRSIGVYSPSADWAKCGQLIEKHYIELNFNSVNEEWSAYIFSFEELESVIEDGESPTIAICRAVVAAKLGDEVEIPDELVEGVNDNG</sequence>
<dbReference type="AlphaFoldDB" id="A0A1Q5TPS0"/>
<dbReference type="OrthoDB" id="6902912at2"/>
<protein>
    <recommendedName>
        <fullName evidence="3">DUF2591 domain-containing protein</fullName>
    </recommendedName>
</protein>
<proteinExistence type="predicted"/>
<gene>
    <name evidence="1" type="ORF">Xedl_02373</name>
</gene>
<dbReference type="RefSeq" id="WP_074023893.1">
    <property type="nucleotide sequence ID" value="NZ_CAWNAG010000068.1"/>
</dbReference>
<dbReference type="STRING" id="1873482.Xedl_02373"/>
<keyword evidence="2" id="KW-1185">Reference proteome</keyword>
<dbReference type="Proteomes" id="UP000186268">
    <property type="component" value="Unassembled WGS sequence"/>
</dbReference>
<accession>A0A1Q5TPS0</accession>
<reference evidence="1 2" key="1">
    <citation type="submission" date="2016-09" db="EMBL/GenBank/DDBJ databases">
        <title>Xenorhabdus thuongxuanensis sp. nov. and Xenorhabdus eapokensis sp. nov., isolated from Steinernema species.</title>
        <authorList>
            <person name="Kaempfer P."/>
            <person name="Tobias N.J."/>
            <person name="Phan Ke L."/>
            <person name="Bode H.B."/>
            <person name="Glaeser S.P."/>
        </authorList>
    </citation>
    <scope>NUCLEOTIDE SEQUENCE [LARGE SCALE GENOMIC DNA]</scope>
    <source>
        <strain evidence="1 2">DL20</strain>
    </source>
</reference>
<dbReference type="EMBL" id="MKGQ01000016">
    <property type="protein sequence ID" value="OKP02214.1"/>
    <property type="molecule type" value="Genomic_DNA"/>
</dbReference>
<evidence type="ECO:0000313" key="2">
    <source>
        <dbReference type="Proteomes" id="UP000186268"/>
    </source>
</evidence>
<evidence type="ECO:0000313" key="1">
    <source>
        <dbReference type="EMBL" id="OKP02214.1"/>
    </source>
</evidence>